<keyword evidence="4 9" id="KW-0547">Nucleotide-binding</keyword>
<evidence type="ECO:0000256" key="5">
    <source>
        <dbReference type="ARBA" id="ARBA00022840"/>
    </source>
</evidence>
<evidence type="ECO:0000313" key="12">
    <source>
        <dbReference type="EMBL" id="SHI50387.1"/>
    </source>
</evidence>
<dbReference type="InterPro" id="IPR017932">
    <property type="entry name" value="GATase_2_dom"/>
</dbReference>
<organism evidence="12 13">
    <name type="scientific">Nocardiopsis flavescens</name>
    <dbReference type="NCBI Taxonomy" id="758803"/>
    <lineage>
        <taxon>Bacteria</taxon>
        <taxon>Bacillati</taxon>
        <taxon>Actinomycetota</taxon>
        <taxon>Actinomycetes</taxon>
        <taxon>Streptosporangiales</taxon>
        <taxon>Nocardiopsidaceae</taxon>
        <taxon>Nocardiopsis</taxon>
    </lineage>
</organism>
<dbReference type="PANTHER" id="PTHR43284:SF1">
    <property type="entry name" value="ASPARAGINE SYNTHETASE"/>
    <property type="match status" value="1"/>
</dbReference>
<dbReference type="EC" id="6.3.5.4" evidence="3"/>
<dbReference type="InterPro" id="IPR006426">
    <property type="entry name" value="Asn_synth_AEB"/>
</dbReference>
<dbReference type="GO" id="GO:0005524">
    <property type="term" value="F:ATP binding"/>
    <property type="evidence" value="ECO:0007669"/>
    <property type="project" value="UniProtKB-KW"/>
</dbReference>
<dbReference type="Proteomes" id="UP000184452">
    <property type="component" value="Unassembled WGS sequence"/>
</dbReference>
<evidence type="ECO:0000256" key="10">
    <source>
        <dbReference type="PIRSR" id="PIRSR001589-3"/>
    </source>
</evidence>
<keyword evidence="6" id="KW-0028">Amino-acid biosynthesis</keyword>
<keyword evidence="13" id="KW-1185">Reference proteome</keyword>
<feature type="binding site" evidence="9">
    <location>
        <position position="288"/>
    </location>
    <ligand>
        <name>ATP</name>
        <dbReference type="ChEBI" id="CHEBI:30616"/>
    </ligand>
</feature>
<evidence type="ECO:0000256" key="2">
    <source>
        <dbReference type="ARBA" id="ARBA00005752"/>
    </source>
</evidence>
<dbReference type="PANTHER" id="PTHR43284">
    <property type="entry name" value="ASPARAGINE SYNTHETASE (GLUTAMINE-HYDROLYZING)"/>
    <property type="match status" value="1"/>
</dbReference>
<evidence type="ECO:0000256" key="7">
    <source>
        <dbReference type="ARBA" id="ARBA00022962"/>
    </source>
</evidence>
<comment type="catalytic activity">
    <reaction evidence="8">
        <text>L-aspartate + L-glutamine + ATP + H2O = L-asparagine + L-glutamate + AMP + diphosphate + H(+)</text>
        <dbReference type="Rhea" id="RHEA:12228"/>
        <dbReference type="ChEBI" id="CHEBI:15377"/>
        <dbReference type="ChEBI" id="CHEBI:15378"/>
        <dbReference type="ChEBI" id="CHEBI:29985"/>
        <dbReference type="ChEBI" id="CHEBI:29991"/>
        <dbReference type="ChEBI" id="CHEBI:30616"/>
        <dbReference type="ChEBI" id="CHEBI:33019"/>
        <dbReference type="ChEBI" id="CHEBI:58048"/>
        <dbReference type="ChEBI" id="CHEBI:58359"/>
        <dbReference type="ChEBI" id="CHEBI:456215"/>
        <dbReference type="EC" id="6.3.5.4"/>
    </reaction>
</comment>
<evidence type="ECO:0000256" key="6">
    <source>
        <dbReference type="ARBA" id="ARBA00022888"/>
    </source>
</evidence>
<comment type="pathway">
    <text evidence="1">Amino-acid biosynthesis; L-asparagine biosynthesis; L-asparagine from L-aspartate (L-Gln route): step 1/1.</text>
</comment>
<feature type="binding site" evidence="9">
    <location>
        <position position="100"/>
    </location>
    <ligand>
        <name>L-glutamine</name>
        <dbReference type="ChEBI" id="CHEBI:58359"/>
    </ligand>
</feature>
<dbReference type="SUPFAM" id="SSF52402">
    <property type="entry name" value="Adenine nucleotide alpha hydrolases-like"/>
    <property type="match status" value="1"/>
</dbReference>
<dbReference type="InterPro" id="IPR029055">
    <property type="entry name" value="Ntn_hydrolases_N"/>
</dbReference>
<dbReference type="STRING" id="758803.SAMN05421803_101422"/>
<evidence type="ECO:0000313" key="13">
    <source>
        <dbReference type="Proteomes" id="UP000184452"/>
    </source>
</evidence>
<dbReference type="AlphaFoldDB" id="A0A1M6BNZ8"/>
<dbReference type="NCBIfam" id="TIGR01536">
    <property type="entry name" value="asn_synth_AEB"/>
    <property type="match status" value="1"/>
</dbReference>
<name>A0A1M6BNZ8_9ACTN</name>
<keyword evidence="7" id="KW-0315">Glutamine amidotransferase</keyword>
<dbReference type="CDD" id="cd01991">
    <property type="entry name" value="Asn_synthase_B_C"/>
    <property type="match status" value="1"/>
</dbReference>
<feature type="site" description="Important for beta-aspartyl-AMP intermediate formation" evidence="10">
    <location>
        <position position="375"/>
    </location>
</feature>
<dbReference type="EMBL" id="FQZK01000001">
    <property type="protein sequence ID" value="SHI50387.1"/>
    <property type="molecule type" value="Genomic_DNA"/>
</dbReference>
<dbReference type="Gene3D" id="3.60.20.10">
    <property type="entry name" value="Glutamine Phosphoribosylpyrophosphate, subunit 1, domain 1"/>
    <property type="match status" value="1"/>
</dbReference>
<proteinExistence type="inferred from homology"/>
<gene>
    <name evidence="12" type="ORF">SAMN05421803_101422</name>
</gene>
<dbReference type="Pfam" id="PF00733">
    <property type="entry name" value="Asn_synthase"/>
    <property type="match status" value="1"/>
</dbReference>
<dbReference type="InterPro" id="IPR051786">
    <property type="entry name" value="ASN_synthetase/amidase"/>
</dbReference>
<sequence>MSGMTGWVDHGRDLRRQWPVVRSMTAALSPCGPGREGVWTSGRALLGRRGNAPAGGPPLTVVEREGRPRAVVLLDGAVHNAAEVAAELRSRGHRAPGEDDAGVVGSAYLEWGAGCAGRLRGGYAFAVWDVDREELLLVRDRLGTRPLFYLPHGDGALFASERKALFAHPGTERAVDADGLREILSYAGTPGHGILRGVGQVRPGHLVRVTGGGVREECYWALTARPHTDDLATTVRTVADLVEAAVAEQSPSGSPAAVMLSGGLDSSGVTALAARADRGGAPLRTFSVAFGSEEDFRADEVWSTPDAPFVRAMVEHTGAEHTDIVVDTAELLDPDLRIAALRAKDMPSPLGNMNTSLYLLCRAVREHTDTALLGDAADGVFGGVMWMEHEPLLRAPTFPWTAMARWTGAEHGLGTDLLAPDLLERLDVAGYGRERYRESMDRVPRPADGEEPREALMRGAWYVNVTNWLETLLPHSEAIARSVGLSLRLPYCDHRLIQYVYNAPWSMKGFDGREKSLLRAALADVLPREVLERRKSPYPVVQDIAYAEALCADLLAVLDDPGAPVADLVDREAVAKAAADPGALVSGRGVWVARTHAEMVIQLNSWLSDQGVRLTL</sequence>
<protein>
    <recommendedName>
        <fullName evidence="3">asparagine synthase (glutamine-hydrolyzing)</fullName>
        <ecNumber evidence="3">6.3.5.4</ecNumber>
    </recommendedName>
</protein>
<evidence type="ECO:0000256" key="9">
    <source>
        <dbReference type="PIRSR" id="PIRSR001589-2"/>
    </source>
</evidence>
<keyword evidence="5 9" id="KW-0067">ATP-binding</keyword>
<evidence type="ECO:0000256" key="8">
    <source>
        <dbReference type="ARBA" id="ARBA00048741"/>
    </source>
</evidence>
<dbReference type="CDD" id="cd00712">
    <property type="entry name" value="AsnB"/>
    <property type="match status" value="1"/>
</dbReference>
<reference evidence="12 13" key="1">
    <citation type="submission" date="2016-11" db="EMBL/GenBank/DDBJ databases">
        <authorList>
            <person name="Jaros S."/>
            <person name="Januszkiewicz K."/>
            <person name="Wedrychowicz H."/>
        </authorList>
    </citation>
    <scope>NUCLEOTIDE SEQUENCE [LARGE SCALE GENOMIC DNA]</scope>
    <source>
        <strain evidence="12 13">CGMCC 4.5723</strain>
    </source>
</reference>
<accession>A0A1M6BNZ8</accession>
<evidence type="ECO:0000256" key="4">
    <source>
        <dbReference type="ARBA" id="ARBA00022741"/>
    </source>
</evidence>
<dbReference type="GO" id="GO:0004066">
    <property type="term" value="F:asparagine synthase (glutamine-hydrolyzing) activity"/>
    <property type="evidence" value="ECO:0007669"/>
    <property type="project" value="UniProtKB-EC"/>
</dbReference>
<dbReference type="PROSITE" id="PS51278">
    <property type="entry name" value="GATASE_TYPE_2"/>
    <property type="match status" value="1"/>
</dbReference>
<evidence type="ECO:0000256" key="1">
    <source>
        <dbReference type="ARBA" id="ARBA00005187"/>
    </source>
</evidence>
<evidence type="ECO:0000256" key="3">
    <source>
        <dbReference type="ARBA" id="ARBA00012737"/>
    </source>
</evidence>
<dbReference type="PIRSF" id="PIRSF001589">
    <property type="entry name" value="Asn_synthetase_glu-h"/>
    <property type="match status" value="1"/>
</dbReference>
<dbReference type="GO" id="GO:0005829">
    <property type="term" value="C:cytosol"/>
    <property type="evidence" value="ECO:0007669"/>
    <property type="project" value="TreeGrafter"/>
</dbReference>
<dbReference type="Gene3D" id="3.40.50.620">
    <property type="entry name" value="HUPs"/>
    <property type="match status" value="1"/>
</dbReference>
<evidence type="ECO:0000259" key="11">
    <source>
        <dbReference type="PROSITE" id="PS51278"/>
    </source>
</evidence>
<keyword evidence="6" id="KW-0061">Asparagine biosynthesis</keyword>
<dbReference type="InterPro" id="IPR001962">
    <property type="entry name" value="Asn_synthase"/>
</dbReference>
<dbReference type="SUPFAM" id="SSF56235">
    <property type="entry name" value="N-terminal nucleophile aminohydrolases (Ntn hydrolases)"/>
    <property type="match status" value="1"/>
</dbReference>
<dbReference type="GO" id="GO:0006529">
    <property type="term" value="P:asparagine biosynthetic process"/>
    <property type="evidence" value="ECO:0007669"/>
    <property type="project" value="UniProtKB-KW"/>
</dbReference>
<dbReference type="Pfam" id="PF13537">
    <property type="entry name" value="GATase_7"/>
    <property type="match status" value="1"/>
</dbReference>
<dbReference type="InterPro" id="IPR033738">
    <property type="entry name" value="AsnB_N"/>
</dbReference>
<feature type="domain" description="Glutamine amidotransferase type-2" evidence="11">
    <location>
        <begin position="2"/>
        <end position="212"/>
    </location>
</feature>
<comment type="similarity">
    <text evidence="2">Belongs to the asparagine synthetase family.</text>
</comment>
<dbReference type="InterPro" id="IPR014729">
    <property type="entry name" value="Rossmann-like_a/b/a_fold"/>
</dbReference>